<feature type="compositionally biased region" description="Pro residues" evidence="1">
    <location>
        <begin position="141"/>
        <end position="154"/>
    </location>
</feature>
<feature type="compositionally biased region" description="Basic and acidic residues" evidence="1">
    <location>
        <begin position="195"/>
        <end position="206"/>
    </location>
</feature>
<feature type="compositionally biased region" description="Pro residues" evidence="1">
    <location>
        <begin position="360"/>
        <end position="377"/>
    </location>
</feature>
<dbReference type="EMBL" id="BAABGJ010000076">
    <property type="protein sequence ID" value="GAA4352875.1"/>
    <property type="molecule type" value="Genomic_DNA"/>
</dbReference>
<sequence length="396" mass="40079">MSGAMEGSEGMDDDLCDDRLRRALAHAPDHGAMPDWRTRKTILEQAHEAVAPSLPAAPSRPARAWWQRLLGLGGPGGDGRMPWNAAFATVLIAVLVTVLWQREPVPGARLDGEAPAAAPPGAAAESPSAPAAAAAPAAPVAEPPPAPAAVPAPSPQASERVLPSSEDIPGTPLPPPAAASSAAAGAAGAAASRDASPEGLRRETERSASTQRFAAPSAPAPGAARDAVEAQRPAAAAPAAPVPRAAEPGELPSFAALSQWSRMTITPRGGTGRSLSRRDAMELNALIGSAALSAVGPQPLAGAVEWRVTLERANGDVLATFELGRNQVRWREGQKPATTGAPSAGSLAALRAALQQALEPPAPAPPLRWRPSQPPADPAGEPAAGPTAPPETAPPR</sequence>
<feature type="compositionally biased region" description="Low complexity" evidence="1">
    <location>
        <begin position="178"/>
        <end position="192"/>
    </location>
</feature>
<feature type="compositionally biased region" description="Low complexity" evidence="1">
    <location>
        <begin position="113"/>
        <end position="140"/>
    </location>
</feature>
<feature type="region of interest" description="Disordered" evidence="1">
    <location>
        <begin position="111"/>
        <end position="276"/>
    </location>
</feature>
<feature type="compositionally biased region" description="Low complexity" evidence="1">
    <location>
        <begin position="214"/>
        <end position="248"/>
    </location>
</feature>
<name>A0ABP8I7A4_9BURK</name>
<keyword evidence="3" id="KW-1185">Reference proteome</keyword>
<accession>A0ABP8I7A4</accession>
<comment type="caution">
    <text evidence="2">The sequence shown here is derived from an EMBL/GenBank/DDBJ whole genome shotgun (WGS) entry which is preliminary data.</text>
</comment>
<proteinExistence type="predicted"/>
<evidence type="ECO:0000313" key="3">
    <source>
        <dbReference type="Proteomes" id="UP001500975"/>
    </source>
</evidence>
<organism evidence="2 3">
    <name type="scientific">Variovorax defluvii</name>
    <dbReference type="NCBI Taxonomy" id="913761"/>
    <lineage>
        <taxon>Bacteria</taxon>
        <taxon>Pseudomonadati</taxon>
        <taxon>Pseudomonadota</taxon>
        <taxon>Betaproteobacteria</taxon>
        <taxon>Burkholderiales</taxon>
        <taxon>Comamonadaceae</taxon>
        <taxon>Variovorax</taxon>
    </lineage>
</organism>
<dbReference type="RefSeq" id="WP_345540454.1">
    <property type="nucleotide sequence ID" value="NZ_BAABGJ010000076.1"/>
</dbReference>
<reference evidence="3" key="1">
    <citation type="journal article" date="2019" name="Int. J. Syst. Evol. Microbiol.">
        <title>The Global Catalogue of Microorganisms (GCM) 10K type strain sequencing project: providing services to taxonomists for standard genome sequencing and annotation.</title>
        <authorList>
            <consortium name="The Broad Institute Genomics Platform"/>
            <consortium name="The Broad Institute Genome Sequencing Center for Infectious Disease"/>
            <person name="Wu L."/>
            <person name="Ma J."/>
        </authorList>
    </citation>
    <scope>NUCLEOTIDE SEQUENCE [LARGE SCALE GENOMIC DNA]</scope>
    <source>
        <strain evidence="3">JCM 17804</strain>
    </source>
</reference>
<feature type="region of interest" description="Disordered" evidence="1">
    <location>
        <begin position="353"/>
        <end position="396"/>
    </location>
</feature>
<evidence type="ECO:0000313" key="2">
    <source>
        <dbReference type="EMBL" id="GAA4352875.1"/>
    </source>
</evidence>
<dbReference type="Proteomes" id="UP001500975">
    <property type="component" value="Unassembled WGS sequence"/>
</dbReference>
<feature type="compositionally biased region" description="Pro residues" evidence="1">
    <location>
        <begin position="387"/>
        <end position="396"/>
    </location>
</feature>
<evidence type="ECO:0000256" key="1">
    <source>
        <dbReference type="SAM" id="MobiDB-lite"/>
    </source>
</evidence>
<protein>
    <recommendedName>
        <fullName evidence="4">Meckel syndrome type 1 protein</fullName>
    </recommendedName>
</protein>
<gene>
    <name evidence="2" type="ORF">GCM10023165_42670</name>
</gene>
<evidence type="ECO:0008006" key="4">
    <source>
        <dbReference type="Google" id="ProtNLM"/>
    </source>
</evidence>